<feature type="signal peptide" evidence="1">
    <location>
        <begin position="1"/>
        <end position="23"/>
    </location>
</feature>
<evidence type="ECO:0000256" key="1">
    <source>
        <dbReference type="SAM" id="SignalP"/>
    </source>
</evidence>
<name>A0AAN7U0D3_9MYCE</name>
<comment type="caution">
    <text evidence="2">The sequence shown here is derived from an EMBL/GenBank/DDBJ whole genome shotgun (WGS) entry which is preliminary data.</text>
</comment>
<evidence type="ECO:0000313" key="2">
    <source>
        <dbReference type="EMBL" id="KAK5578833.1"/>
    </source>
</evidence>
<keyword evidence="1" id="KW-0732">Signal</keyword>
<dbReference type="Proteomes" id="UP001344447">
    <property type="component" value="Unassembled WGS sequence"/>
</dbReference>
<reference evidence="2 3" key="1">
    <citation type="submission" date="2023-11" db="EMBL/GenBank/DDBJ databases">
        <title>Dfirmibasis_genome.</title>
        <authorList>
            <person name="Edelbroek B."/>
            <person name="Kjellin J."/>
            <person name="Jerlstrom-Hultqvist J."/>
            <person name="Soderbom F."/>
        </authorList>
    </citation>
    <scope>NUCLEOTIDE SEQUENCE [LARGE SCALE GENOMIC DNA]</scope>
    <source>
        <strain evidence="2 3">TNS-C-14</strain>
    </source>
</reference>
<keyword evidence="3" id="KW-1185">Reference proteome</keyword>
<organism evidence="2 3">
    <name type="scientific">Dictyostelium firmibasis</name>
    <dbReference type="NCBI Taxonomy" id="79012"/>
    <lineage>
        <taxon>Eukaryota</taxon>
        <taxon>Amoebozoa</taxon>
        <taxon>Evosea</taxon>
        <taxon>Eumycetozoa</taxon>
        <taxon>Dictyostelia</taxon>
        <taxon>Dictyosteliales</taxon>
        <taxon>Dictyosteliaceae</taxon>
        <taxon>Dictyostelium</taxon>
    </lineage>
</organism>
<evidence type="ECO:0000313" key="3">
    <source>
        <dbReference type="Proteomes" id="UP001344447"/>
    </source>
</evidence>
<dbReference type="Pfam" id="PF11912">
    <property type="entry name" value="CfaA_B_C"/>
    <property type="match status" value="1"/>
</dbReference>
<dbReference type="InterPro" id="IPR021837">
    <property type="entry name" value="CfaA/B/C"/>
</dbReference>
<accession>A0AAN7U0D3</accession>
<gene>
    <name evidence="2" type="ORF">RB653_008506</name>
</gene>
<dbReference type="AlphaFoldDB" id="A0AAN7U0D3"/>
<feature type="chain" id="PRO_5043013205" description="Transmembrane protein" evidence="1">
    <location>
        <begin position="24"/>
        <end position="195"/>
    </location>
</feature>
<dbReference type="EMBL" id="JAVFKY010000003">
    <property type="protein sequence ID" value="KAK5578833.1"/>
    <property type="molecule type" value="Genomic_DNA"/>
</dbReference>
<proteinExistence type="predicted"/>
<dbReference type="PANTHER" id="PTHR33714:SF3">
    <property type="entry name" value="COUNTING FACTOR-ASSOCIATED PROTEIN A-RELATED"/>
    <property type="match status" value="1"/>
</dbReference>
<protein>
    <recommendedName>
        <fullName evidence="4">Transmembrane protein</fullName>
    </recommendedName>
</protein>
<dbReference type="PANTHER" id="PTHR33714">
    <property type="entry name" value="COUNTING FACTOR-ASSOCIATED PROTEIN A-RELATED"/>
    <property type="match status" value="1"/>
</dbReference>
<sequence length="195" mass="21418">MKLLLQILVLAVIFTTLYNEVNGQYVMVNYYNSQNDPTCKGEIITTTFNIENKCLSGVEFTCNGNEIQVSFYNDSYCSQGILQQITQENGVCQGGLQFNCVDNYQIPENSFASVISESCDDWKSTAVSILSKPLNTCLIIPSENAVIYSCTGDVLTTSTYPSANSCFGIPKNTTVPLACKSSPDSNYSNSYICNQ</sequence>
<evidence type="ECO:0008006" key="4">
    <source>
        <dbReference type="Google" id="ProtNLM"/>
    </source>
</evidence>